<reference evidence="8" key="1">
    <citation type="submission" date="2022-12" db="EMBL/GenBank/DDBJ databases">
        <authorList>
            <person name="Petersen C."/>
        </authorList>
    </citation>
    <scope>NUCLEOTIDE SEQUENCE</scope>
    <source>
        <strain evidence="8">IBT 16125</strain>
    </source>
</reference>
<gene>
    <name evidence="8" type="ORF">N7458_010604</name>
</gene>
<dbReference type="RefSeq" id="XP_056762835.1">
    <property type="nucleotide sequence ID" value="XM_056913986.1"/>
</dbReference>
<sequence length="687" mass="77117">MTFLWISTLTSHDISAASESSEDFHSLRYRADVNSIPIQVQCSLPNPDGPCEWCSERGLECTFRRENPRKKRRNSFTLPGPSDVQNLFQRIQELEGALSRVGPTSESPRVASDYPEESTTPVHTRISFPHASTVASGREGPVFSASSLSPATFAQTPTGSYGLAAKEDPASNHRSATQWGPNWYFNGIAMSSEPGREWISKRTGQPVSWADFSIPIMQFSEASALRPSLSEAICELPDIEATREVITAFFKSSFRLAFPVLDETLFVKTIETAYEPVEGTLCSLRQVSARACVLSMLAIAPRLAMSRQISFPMDADLCAAQAYCLLLHVAEDVSLPTLQAAIILQIQRTFCTDWQGATFFQSIACRIVCALKGHMCQPSSSSSLENTSSEREARHIRTLFWLCYMLDKDISLFTGNPPLLSEIYCDLILPDNYYDHYAYLPALNLSLANNEESQANIKPHLPGDPHLCHLKEKVYRQLLSARAMRENDNQLLLNIRQLDDEIEHWRLSIPVNFRPALFVSKNTLPNATDEGIPFIIRRMSLQLDYHHLMTVIHTTVRKCTVETSDEMPDLHSVVHSSFDISLVASRSTLWCLRNLVSLIAEDAFRFVTFYSTAATMTLFLNIVIHPLDAQSRIDLELLISAANTIRNMPVRALTKIEVSHVRQLSKFVMRLVWLGTCAVTKAEREND</sequence>
<protein>
    <recommendedName>
        <fullName evidence="7">Xylanolytic transcriptional activator regulatory domain-containing protein</fullName>
    </recommendedName>
</protein>
<organism evidence="8 9">
    <name type="scientific">Penicillium daleae</name>
    <dbReference type="NCBI Taxonomy" id="63821"/>
    <lineage>
        <taxon>Eukaryota</taxon>
        <taxon>Fungi</taxon>
        <taxon>Dikarya</taxon>
        <taxon>Ascomycota</taxon>
        <taxon>Pezizomycotina</taxon>
        <taxon>Eurotiomycetes</taxon>
        <taxon>Eurotiomycetidae</taxon>
        <taxon>Eurotiales</taxon>
        <taxon>Aspergillaceae</taxon>
        <taxon>Penicillium</taxon>
    </lineage>
</organism>
<dbReference type="GO" id="GO:0005634">
    <property type="term" value="C:nucleus"/>
    <property type="evidence" value="ECO:0007669"/>
    <property type="project" value="UniProtKB-SubCell"/>
</dbReference>
<evidence type="ECO:0000256" key="5">
    <source>
        <dbReference type="ARBA" id="ARBA00023242"/>
    </source>
</evidence>
<dbReference type="Proteomes" id="UP001213681">
    <property type="component" value="Unassembled WGS sequence"/>
</dbReference>
<dbReference type="PANTHER" id="PTHR46910">
    <property type="entry name" value="TRANSCRIPTION FACTOR PDR1"/>
    <property type="match status" value="1"/>
</dbReference>
<evidence type="ECO:0000256" key="1">
    <source>
        <dbReference type="ARBA" id="ARBA00004123"/>
    </source>
</evidence>
<accession>A0AAD6BZE1</accession>
<dbReference type="GO" id="GO:0006351">
    <property type="term" value="P:DNA-templated transcription"/>
    <property type="evidence" value="ECO:0007669"/>
    <property type="project" value="InterPro"/>
</dbReference>
<evidence type="ECO:0000256" key="6">
    <source>
        <dbReference type="SAM" id="MobiDB-lite"/>
    </source>
</evidence>
<dbReference type="GeneID" id="81604229"/>
<keyword evidence="2" id="KW-0805">Transcription regulation</keyword>
<evidence type="ECO:0000313" key="8">
    <source>
        <dbReference type="EMBL" id="KAJ5439606.1"/>
    </source>
</evidence>
<keyword evidence="9" id="KW-1185">Reference proteome</keyword>
<dbReference type="Pfam" id="PF04082">
    <property type="entry name" value="Fungal_trans"/>
    <property type="match status" value="1"/>
</dbReference>
<reference evidence="8" key="2">
    <citation type="journal article" date="2023" name="IMA Fungus">
        <title>Comparative genomic study of the Penicillium genus elucidates a diverse pangenome and 15 lateral gene transfer events.</title>
        <authorList>
            <person name="Petersen C."/>
            <person name="Sorensen T."/>
            <person name="Nielsen M.R."/>
            <person name="Sondergaard T.E."/>
            <person name="Sorensen J.L."/>
            <person name="Fitzpatrick D.A."/>
            <person name="Frisvad J.C."/>
            <person name="Nielsen K.L."/>
        </authorList>
    </citation>
    <scope>NUCLEOTIDE SEQUENCE</scope>
    <source>
        <strain evidence="8">IBT 16125</strain>
    </source>
</reference>
<dbReference type="PANTHER" id="PTHR46910:SF37">
    <property type="entry name" value="ZN(II)2CYS6 TRANSCRIPTION FACTOR (EUROFUNG)"/>
    <property type="match status" value="1"/>
</dbReference>
<dbReference type="CDD" id="cd12148">
    <property type="entry name" value="fungal_TF_MHR"/>
    <property type="match status" value="1"/>
</dbReference>
<dbReference type="EMBL" id="JAPVEA010000008">
    <property type="protein sequence ID" value="KAJ5439606.1"/>
    <property type="molecule type" value="Genomic_DNA"/>
</dbReference>
<feature type="domain" description="Xylanolytic transcriptional activator regulatory" evidence="7">
    <location>
        <begin position="357"/>
        <end position="436"/>
    </location>
</feature>
<dbReference type="GO" id="GO:0003700">
    <property type="term" value="F:DNA-binding transcription factor activity"/>
    <property type="evidence" value="ECO:0007669"/>
    <property type="project" value="InterPro"/>
</dbReference>
<keyword evidence="4" id="KW-0804">Transcription</keyword>
<dbReference type="InterPro" id="IPR050987">
    <property type="entry name" value="AtrR-like"/>
</dbReference>
<comment type="subcellular location">
    <subcellularLocation>
        <location evidence="1">Nucleus</location>
    </subcellularLocation>
</comment>
<dbReference type="SMART" id="SM00906">
    <property type="entry name" value="Fungal_trans"/>
    <property type="match status" value="1"/>
</dbReference>
<dbReference type="AlphaFoldDB" id="A0AAD6BZE1"/>
<dbReference type="GO" id="GO:0003677">
    <property type="term" value="F:DNA binding"/>
    <property type="evidence" value="ECO:0007669"/>
    <property type="project" value="UniProtKB-KW"/>
</dbReference>
<feature type="region of interest" description="Disordered" evidence="6">
    <location>
        <begin position="100"/>
        <end position="122"/>
    </location>
</feature>
<evidence type="ECO:0000256" key="4">
    <source>
        <dbReference type="ARBA" id="ARBA00023163"/>
    </source>
</evidence>
<keyword evidence="3" id="KW-0238">DNA-binding</keyword>
<evidence type="ECO:0000313" key="9">
    <source>
        <dbReference type="Proteomes" id="UP001213681"/>
    </source>
</evidence>
<comment type="caution">
    <text evidence="8">The sequence shown here is derived from an EMBL/GenBank/DDBJ whole genome shotgun (WGS) entry which is preliminary data.</text>
</comment>
<evidence type="ECO:0000256" key="3">
    <source>
        <dbReference type="ARBA" id="ARBA00023125"/>
    </source>
</evidence>
<evidence type="ECO:0000259" key="7">
    <source>
        <dbReference type="SMART" id="SM00906"/>
    </source>
</evidence>
<name>A0AAD6BZE1_9EURO</name>
<keyword evidence="5" id="KW-0539">Nucleus</keyword>
<dbReference type="GO" id="GO:0008270">
    <property type="term" value="F:zinc ion binding"/>
    <property type="evidence" value="ECO:0007669"/>
    <property type="project" value="InterPro"/>
</dbReference>
<proteinExistence type="predicted"/>
<evidence type="ECO:0000256" key="2">
    <source>
        <dbReference type="ARBA" id="ARBA00023015"/>
    </source>
</evidence>
<dbReference type="InterPro" id="IPR007219">
    <property type="entry name" value="XnlR_reg_dom"/>
</dbReference>